<evidence type="ECO:0000313" key="4">
    <source>
        <dbReference type="Proteomes" id="UP000254640"/>
    </source>
</evidence>
<feature type="transmembrane region" description="Helical" evidence="1">
    <location>
        <begin position="50"/>
        <end position="72"/>
    </location>
</feature>
<keyword evidence="4" id="KW-1185">Reference proteome</keyword>
<sequence length="73" mass="7616">MRELNNKEIEGVSGGSLTSVILDFFKQLGASSEEKTEWTRPDSIPAANPVSGSAFGMGIVGVAAAVVFGLLIF</sequence>
<dbReference type="EMBL" id="WKLC01000479">
    <property type="protein sequence ID" value="MSE15835.1"/>
    <property type="molecule type" value="Genomic_DNA"/>
</dbReference>
<name>A0A356RPI4_ENTAG</name>
<evidence type="ECO:0008006" key="6">
    <source>
        <dbReference type="Google" id="ProtNLM"/>
    </source>
</evidence>
<dbReference type="AlphaFoldDB" id="A0A356RPI4"/>
<protein>
    <recommendedName>
        <fullName evidence="6">Bacteriocin</fullName>
    </recommendedName>
</protein>
<dbReference type="RefSeq" id="WP_010256766.1">
    <property type="nucleotide sequence ID" value="NZ_ADWZ01000011.1"/>
</dbReference>
<reference evidence="3 4" key="1">
    <citation type="submission" date="2018-06" db="EMBL/GenBank/DDBJ databases">
        <authorList>
            <consortium name="Pathogen Informatics"/>
            <person name="Doyle S."/>
        </authorList>
    </citation>
    <scope>NUCLEOTIDE SEQUENCE [LARGE SCALE GENOMIC DNA]</scope>
    <source>
        <strain evidence="3 4">NCTC9381</strain>
    </source>
</reference>
<proteinExistence type="predicted"/>
<accession>A0A356RPI4</accession>
<evidence type="ECO:0000313" key="3">
    <source>
        <dbReference type="EMBL" id="SUE07254.1"/>
    </source>
</evidence>
<dbReference type="GeneID" id="66827339"/>
<dbReference type="Proteomes" id="UP000254640">
    <property type="component" value="Unassembled WGS sequence"/>
</dbReference>
<dbReference type="OrthoDB" id="6548846at2"/>
<keyword evidence="1" id="KW-0472">Membrane</keyword>
<gene>
    <name evidence="2" type="ORF">GKC49_12155</name>
    <name evidence="3" type="ORF">NCTC9381_06024</name>
</gene>
<keyword evidence="1" id="KW-0812">Transmembrane</keyword>
<reference evidence="2 5" key="2">
    <citation type="submission" date="2019-11" db="EMBL/GenBank/DDBJ databases">
        <title>Draft Genome Sequence of Plant Growth-Promoting Rhizosphere-Associated Bacteria.</title>
        <authorList>
            <person name="Vasilyev I.Y."/>
            <person name="Radchenko V."/>
            <person name="Ilnitskaya E.V."/>
        </authorList>
    </citation>
    <scope>NUCLEOTIDE SEQUENCE [LARGE SCALE GENOMIC DNA]</scope>
    <source>
        <strain evidence="2 5">VRA_MhP_f</strain>
    </source>
</reference>
<keyword evidence="1" id="KW-1133">Transmembrane helix</keyword>
<evidence type="ECO:0000256" key="1">
    <source>
        <dbReference type="SAM" id="Phobius"/>
    </source>
</evidence>
<evidence type="ECO:0000313" key="2">
    <source>
        <dbReference type="EMBL" id="MSE15835.1"/>
    </source>
</evidence>
<evidence type="ECO:0000313" key="5">
    <source>
        <dbReference type="Proteomes" id="UP000461948"/>
    </source>
</evidence>
<dbReference type="EMBL" id="UGSO01000003">
    <property type="protein sequence ID" value="SUE07254.1"/>
    <property type="molecule type" value="Genomic_DNA"/>
</dbReference>
<organism evidence="3 4">
    <name type="scientific">Enterobacter agglomerans</name>
    <name type="common">Erwinia herbicola</name>
    <name type="synonym">Pantoea agglomerans</name>
    <dbReference type="NCBI Taxonomy" id="549"/>
    <lineage>
        <taxon>Bacteria</taxon>
        <taxon>Pseudomonadati</taxon>
        <taxon>Pseudomonadota</taxon>
        <taxon>Gammaproteobacteria</taxon>
        <taxon>Enterobacterales</taxon>
        <taxon>Erwiniaceae</taxon>
        <taxon>Pantoea</taxon>
        <taxon>Pantoea agglomerans group</taxon>
    </lineage>
</organism>
<dbReference type="Proteomes" id="UP000461948">
    <property type="component" value="Unassembled WGS sequence"/>
</dbReference>